<keyword evidence="3 5" id="KW-0520">NAD</keyword>
<feature type="domain" description="PARP catalytic" evidence="6">
    <location>
        <begin position="1"/>
        <end position="88"/>
    </location>
</feature>
<proteinExistence type="predicted"/>
<dbReference type="GO" id="GO:0006302">
    <property type="term" value="P:double-strand break repair"/>
    <property type="evidence" value="ECO:0007669"/>
    <property type="project" value="TreeGrafter"/>
</dbReference>
<dbReference type="Proteomes" id="UP000677228">
    <property type="component" value="Unassembled WGS sequence"/>
</dbReference>
<evidence type="ECO:0000313" key="7">
    <source>
        <dbReference type="EMBL" id="CAF1627686.1"/>
    </source>
</evidence>
<evidence type="ECO:0000256" key="3">
    <source>
        <dbReference type="ARBA" id="ARBA00023027"/>
    </source>
</evidence>
<dbReference type="PANTHER" id="PTHR10459:SF60">
    <property type="entry name" value="POLY [ADP-RIBOSE] POLYMERASE 2"/>
    <property type="match status" value="1"/>
</dbReference>
<reference evidence="8" key="1">
    <citation type="submission" date="2021-02" db="EMBL/GenBank/DDBJ databases">
        <authorList>
            <person name="Nowell W R."/>
        </authorList>
    </citation>
    <scope>NUCLEOTIDE SEQUENCE</scope>
</reference>
<gene>
    <name evidence="7" type="ORF">OVA965_LOCUS43547</name>
    <name evidence="8" type="ORF">TMI583_LOCUS45857</name>
</gene>
<dbReference type="PANTHER" id="PTHR10459">
    <property type="entry name" value="DNA LIGASE"/>
    <property type="match status" value="1"/>
</dbReference>
<dbReference type="GO" id="GO:0070212">
    <property type="term" value="P:protein poly-ADP-ribosylation"/>
    <property type="evidence" value="ECO:0007669"/>
    <property type="project" value="TreeGrafter"/>
</dbReference>
<keyword evidence="1 5" id="KW-0328">Glycosyltransferase</keyword>
<dbReference type="Pfam" id="PF00644">
    <property type="entry name" value="PARP"/>
    <property type="match status" value="1"/>
</dbReference>
<evidence type="ECO:0000256" key="5">
    <source>
        <dbReference type="RuleBase" id="RU362114"/>
    </source>
</evidence>
<dbReference type="GO" id="GO:0005730">
    <property type="term" value="C:nucleolus"/>
    <property type="evidence" value="ECO:0007669"/>
    <property type="project" value="TreeGrafter"/>
</dbReference>
<dbReference type="GO" id="GO:0003950">
    <property type="term" value="F:NAD+ poly-ADP-ribosyltransferase activity"/>
    <property type="evidence" value="ECO:0007669"/>
    <property type="project" value="UniProtKB-UniRule"/>
</dbReference>
<name>A0A8S2WMZ8_9BILA</name>
<comment type="catalytic activity">
    <reaction evidence="4">
        <text>NAD(+) + (ADP-D-ribosyl)n-acceptor = nicotinamide + (ADP-D-ribosyl)n+1-acceptor + H(+).</text>
        <dbReference type="EC" id="2.4.2.30"/>
    </reaction>
</comment>
<dbReference type="InterPro" id="IPR012317">
    <property type="entry name" value="Poly(ADP-ribose)pol_cat_dom"/>
</dbReference>
<dbReference type="EMBL" id="CAJNOK010057893">
    <property type="protein sequence ID" value="CAF1627686.1"/>
    <property type="molecule type" value="Genomic_DNA"/>
</dbReference>
<feature type="non-terminal residue" evidence="8">
    <location>
        <position position="1"/>
    </location>
</feature>
<comment type="caution">
    <text evidence="8">The sequence shown here is derived from an EMBL/GenBank/DDBJ whole genome shotgun (WGS) entry which is preliminary data.</text>
</comment>
<dbReference type="SUPFAM" id="SSF56399">
    <property type="entry name" value="ADP-ribosylation"/>
    <property type="match status" value="1"/>
</dbReference>
<dbReference type="GO" id="GO:1990404">
    <property type="term" value="F:NAD+-protein mono-ADP-ribosyltransferase activity"/>
    <property type="evidence" value="ECO:0007669"/>
    <property type="project" value="TreeGrafter"/>
</dbReference>
<keyword evidence="2 5" id="KW-0808">Transferase</keyword>
<organism evidence="8 9">
    <name type="scientific">Didymodactylos carnosus</name>
    <dbReference type="NCBI Taxonomy" id="1234261"/>
    <lineage>
        <taxon>Eukaryota</taxon>
        <taxon>Metazoa</taxon>
        <taxon>Spiralia</taxon>
        <taxon>Gnathifera</taxon>
        <taxon>Rotifera</taxon>
        <taxon>Eurotatoria</taxon>
        <taxon>Bdelloidea</taxon>
        <taxon>Philodinida</taxon>
        <taxon>Philodinidae</taxon>
        <taxon>Didymodactylos</taxon>
    </lineage>
</organism>
<dbReference type="Proteomes" id="UP000682733">
    <property type="component" value="Unassembled WGS sequence"/>
</dbReference>
<dbReference type="InterPro" id="IPR050800">
    <property type="entry name" value="ARTD/PARP"/>
</dbReference>
<dbReference type="Gene3D" id="3.90.228.10">
    <property type="match status" value="1"/>
</dbReference>
<dbReference type="EMBL" id="CAJOBA010083282">
    <property type="protein sequence ID" value="CAF4451706.1"/>
    <property type="molecule type" value="Genomic_DNA"/>
</dbReference>
<evidence type="ECO:0000313" key="9">
    <source>
        <dbReference type="Proteomes" id="UP000682733"/>
    </source>
</evidence>
<evidence type="ECO:0000259" key="6">
    <source>
        <dbReference type="PROSITE" id="PS51059"/>
    </source>
</evidence>
<sequence length="88" mass="9733">VSLGKTNDLFAADYNAANLPKGTSSVRALGQVASNPKNFITLNGVVVPMGPGEDVKVPNPNLIYNEYIVYDTKQIRMKYLIKLKFLFK</sequence>
<dbReference type="AlphaFoldDB" id="A0A8S2WMZ8"/>
<evidence type="ECO:0000256" key="4">
    <source>
        <dbReference type="ARBA" id="ARBA00033987"/>
    </source>
</evidence>
<evidence type="ECO:0000256" key="2">
    <source>
        <dbReference type="ARBA" id="ARBA00022679"/>
    </source>
</evidence>
<evidence type="ECO:0000256" key="1">
    <source>
        <dbReference type="ARBA" id="ARBA00022676"/>
    </source>
</evidence>
<protein>
    <recommendedName>
        <fullName evidence="5">Poly [ADP-ribose] polymerase</fullName>
        <shortName evidence="5">PARP</shortName>
        <ecNumber evidence="5">2.4.2.-</ecNumber>
    </recommendedName>
</protein>
<dbReference type="PROSITE" id="PS51059">
    <property type="entry name" value="PARP_CATALYTIC"/>
    <property type="match status" value="1"/>
</dbReference>
<accession>A0A8S2WMZ8</accession>
<evidence type="ECO:0000313" key="8">
    <source>
        <dbReference type="EMBL" id="CAF4451706.1"/>
    </source>
</evidence>
<dbReference type="EC" id="2.4.2.-" evidence="5"/>